<dbReference type="PANTHER" id="PTHR44943">
    <property type="entry name" value="CELLULOSE SYNTHASE OPERON PROTEIN C"/>
    <property type="match status" value="1"/>
</dbReference>
<organism evidence="7 8">
    <name type="scientific">Candidatus Accumulibacter proximus</name>
    <dbReference type="NCBI Taxonomy" id="2954385"/>
    <lineage>
        <taxon>Bacteria</taxon>
        <taxon>Pseudomonadati</taxon>
        <taxon>Pseudomonadota</taxon>
        <taxon>Betaproteobacteria</taxon>
        <taxon>Candidatus Accumulibacter</taxon>
    </lineage>
</organism>
<feature type="chain" id="PRO_5037059335" evidence="5">
    <location>
        <begin position="32"/>
        <end position="340"/>
    </location>
</feature>
<evidence type="ECO:0000256" key="1">
    <source>
        <dbReference type="ARBA" id="ARBA00022737"/>
    </source>
</evidence>
<keyword evidence="2 3" id="KW-0802">TPR repeat</keyword>
<accession>A0A935UH18</accession>
<dbReference type="Gene3D" id="1.25.40.10">
    <property type="entry name" value="Tetratricopeptide repeat domain"/>
    <property type="match status" value="1"/>
</dbReference>
<keyword evidence="1" id="KW-0677">Repeat</keyword>
<dbReference type="Pfam" id="PF14559">
    <property type="entry name" value="TPR_19"/>
    <property type="match status" value="1"/>
</dbReference>
<evidence type="ECO:0000256" key="4">
    <source>
        <dbReference type="SAM" id="MobiDB-lite"/>
    </source>
</evidence>
<dbReference type="PANTHER" id="PTHR44943:SF8">
    <property type="entry name" value="TPR REPEAT-CONTAINING PROTEIN MJ0263"/>
    <property type="match status" value="1"/>
</dbReference>
<feature type="compositionally biased region" description="Basic and acidic residues" evidence="4">
    <location>
        <begin position="218"/>
        <end position="230"/>
    </location>
</feature>
<feature type="signal peptide" evidence="5">
    <location>
        <begin position="1"/>
        <end position="31"/>
    </location>
</feature>
<dbReference type="Proteomes" id="UP000697998">
    <property type="component" value="Unassembled WGS sequence"/>
</dbReference>
<dbReference type="InterPro" id="IPR032710">
    <property type="entry name" value="NTF2-like_dom_sf"/>
</dbReference>
<dbReference type="InterPro" id="IPR011990">
    <property type="entry name" value="TPR-like_helical_dom_sf"/>
</dbReference>
<feature type="repeat" description="TPR" evidence="3">
    <location>
        <begin position="98"/>
        <end position="131"/>
    </location>
</feature>
<dbReference type="EMBL" id="JADJMH010000006">
    <property type="protein sequence ID" value="MBK7675023.1"/>
    <property type="molecule type" value="Genomic_DNA"/>
</dbReference>
<dbReference type="AlphaFoldDB" id="A0A935UH18"/>
<evidence type="ECO:0000256" key="3">
    <source>
        <dbReference type="PROSITE-ProRule" id="PRU00339"/>
    </source>
</evidence>
<dbReference type="SUPFAM" id="SSF48452">
    <property type="entry name" value="TPR-like"/>
    <property type="match status" value="1"/>
</dbReference>
<comment type="caution">
    <text evidence="7">The sequence shown here is derived from an EMBL/GenBank/DDBJ whole genome shotgun (WGS) entry which is preliminary data.</text>
</comment>
<gene>
    <name evidence="7" type="ORF">IPJ27_09795</name>
</gene>
<dbReference type="InterPro" id="IPR019734">
    <property type="entry name" value="TPR_rpt"/>
</dbReference>
<dbReference type="InterPro" id="IPR056203">
    <property type="entry name" value="Cds6_C"/>
</dbReference>
<keyword evidence="5" id="KW-0732">Signal</keyword>
<protein>
    <submittedName>
        <fullName evidence="7">Tetratricopeptide repeat protein</fullName>
    </submittedName>
</protein>
<dbReference type="InterPro" id="IPR051685">
    <property type="entry name" value="Ycf3/AcsC/BcsC/TPR_MFPF"/>
</dbReference>
<reference evidence="7 8" key="1">
    <citation type="submission" date="2020-10" db="EMBL/GenBank/DDBJ databases">
        <title>Connecting structure to function with the recovery of over 1000 high-quality activated sludge metagenome-assembled genomes encoding full-length rRNA genes using long-read sequencing.</title>
        <authorList>
            <person name="Singleton C.M."/>
            <person name="Petriglieri F."/>
            <person name="Kristensen J.M."/>
            <person name="Kirkegaard R.H."/>
            <person name="Michaelsen T.Y."/>
            <person name="Andersen M.H."/>
            <person name="Karst S.M."/>
            <person name="Dueholm M.S."/>
            <person name="Nielsen P.H."/>
            <person name="Albertsen M."/>
        </authorList>
    </citation>
    <scope>NUCLEOTIDE SEQUENCE [LARGE SCALE GENOMIC DNA]</scope>
    <source>
        <strain evidence="7">EsbW_18-Q3-R4-48_BATAC.285</strain>
    </source>
</reference>
<feature type="region of interest" description="Disordered" evidence="4">
    <location>
        <begin position="206"/>
        <end position="230"/>
    </location>
</feature>
<evidence type="ECO:0000259" key="6">
    <source>
        <dbReference type="Pfam" id="PF24125"/>
    </source>
</evidence>
<dbReference type="PROSITE" id="PS50005">
    <property type="entry name" value="TPR"/>
    <property type="match status" value="1"/>
</dbReference>
<dbReference type="SMART" id="SM00028">
    <property type="entry name" value="TPR"/>
    <property type="match status" value="2"/>
</dbReference>
<dbReference type="Pfam" id="PF24125">
    <property type="entry name" value="Cds6_C"/>
    <property type="match status" value="1"/>
</dbReference>
<evidence type="ECO:0000256" key="5">
    <source>
        <dbReference type="SAM" id="SignalP"/>
    </source>
</evidence>
<name>A0A935UH18_9PROT</name>
<sequence length="340" mass="37345">MRSNFPPPLRAILRAFLIGCFMSCAAFIAMADGLSDAQRLLREGYFSRALEAIEGHVTSKPDDPQGRFTKGLILAEMGRPAEAIAVFGKLVEDYPELPEPYNNLAVLYAQQKQYDKARTALEMAIRIHPGYATAFENLGDVHSMLAGQAYEKALQLDPSRLSTQSKLTRLRDPGDSAASRVDRRGEAMRLSGETNKVVRSAAAPVSPGLGAASAAGKSVERVPPADRAGDEAAVTKTLQGWANAWSRKDAKAYFAYYTAEFRPPSGMARKAWEEGRTRAMKKPGKLLVKVEDIKVSFADDKATVRFRQNYSSPYLDSSVTKTIVLVKPKGKWLIQQERVG</sequence>
<dbReference type="SUPFAM" id="SSF54427">
    <property type="entry name" value="NTF2-like"/>
    <property type="match status" value="1"/>
</dbReference>
<evidence type="ECO:0000256" key="2">
    <source>
        <dbReference type="ARBA" id="ARBA00022803"/>
    </source>
</evidence>
<evidence type="ECO:0000313" key="7">
    <source>
        <dbReference type="EMBL" id="MBK7675023.1"/>
    </source>
</evidence>
<feature type="domain" description="Cds6 C-terminal" evidence="6">
    <location>
        <begin position="234"/>
        <end position="337"/>
    </location>
</feature>
<proteinExistence type="predicted"/>
<dbReference type="Gene3D" id="3.10.450.50">
    <property type="match status" value="1"/>
</dbReference>
<evidence type="ECO:0000313" key="8">
    <source>
        <dbReference type="Proteomes" id="UP000697998"/>
    </source>
</evidence>